<evidence type="ECO:0000313" key="1">
    <source>
        <dbReference type="EMBL" id="SUZ79965.1"/>
    </source>
</evidence>
<name>A0A381QKT2_9ZZZZ</name>
<sequence>MFKQGENMKTYKNLMEAQPKKWSDIKDRNTKKEASQFLKALDVGQVLGYSVEHQEFSIFDDEKDFKKAQQGSKGKAMQWIKVEGWIRHGIAMNEAYKPSFNFKAAVKIGMLQKDDEKPILSMKKKGWEIYEFILTSKGFELTMKKGSTEKKFVDKRPDYVLQVADKKLKK</sequence>
<accession>A0A381QKT2</accession>
<gene>
    <name evidence="1" type="ORF">METZ01_LOCUS32819</name>
</gene>
<organism evidence="1">
    <name type="scientific">marine metagenome</name>
    <dbReference type="NCBI Taxonomy" id="408172"/>
    <lineage>
        <taxon>unclassified sequences</taxon>
        <taxon>metagenomes</taxon>
        <taxon>ecological metagenomes</taxon>
    </lineage>
</organism>
<proteinExistence type="predicted"/>
<protein>
    <submittedName>
        <fullName evidence="1">Uncharacterized protein</fullName>
    </submittedName>
</protein>
<dbReference type="AlphaFoldDB" id="A0A381QKT2"/>
<reference evidence="1" key="1">
    <citation type="submission" date="2018-05" db="EMBL/GenBank/DDBJ databases">
        <authorList>
            <person name="Lanie J.A."/>
            <person name="Ng W.-L."/>
            <person name="Kazmierczak K.M."/>
            <person name="Andrzejewski T.M."/>
            <person name="Davidsen T.M."/>
            <person name="Wayne K.J."/>
            <person name="Tettelin H."/>
            <person name="Glass J.I."/>
            <person name="Rusch D."/>
            <person name="Podicherti R."/>
            <person name="Tsui H.-C.T."/>
            <person name="Winkler M.E."/>
        </authorList>
    </citation>
    <scope>NUCLEOTIDE SEQUENCE</scope>
</reference>
<dbReference type="EMBL" id="UINC01001407">
    <property type="protein sequence ID" value="SUZ79965.1"/>
    <property type="molecule type" value="Genomic_DNA"/>
</dbReference>